<dbReference type="RefSeq" id="WP_349948658.1">
    <property type="nucleotide sequence ID" value="NZ_CP157940.1"/>
</dbReference>
<dbReference type="AlphaFoldDB" id="A0AAU7PV09"/>
<name>A0AAU7PV09_9FIRM</name>
<dbReference type="GO" id="GO:0051536">
    <property type="term" value="F:iron-sulfur cluster binding"/>
    <property type="evidence" value="ECO:0007669"/>
    <property type="project" value="UniProtKB-KW"/>
</dbReference>
<evidence type="ECO:0000313" key="5">
    <source>
        <dbReference type="EMBL" id="XBS56027.1"/>
    </source>
</evidence>
<evidence type="ECO:0000256" key="2">
    <source>
        <dbReference type="ARBA" id="ARBA00023004"/>
    </source>
</evidence>
<reference evidence="5" key="1">
    <citation type="submission" date="2024-06" db="EMBL/GenBank/DDBJ databases">
        <title>Lacrimispora cavernae sp. nov., a novel anaerobe isolated from bat guano pile inside a cave.</title>
        <authorList>
            <person name="Miller S.L."/>
            <person name="Lu N."/>
            <person name="King J."/>
            <person name="Sankaranarayanan K."/>
            <person name="Lawson P.A."/>
        </authorList>
    </citation>
    <scope>NUCLEOTIDE SEQUENCE</scope>
    <source>
        <strain evidence="5">BS-2</strain>
    </source>
</reference>
<dbReference type="SUPFAM" id="SSF54862">
    <property type="entry name" value="4Fe-4S ferredoxins"/>
    <property type="match status" value="1"/>
</dbReference>
<gene>
    <name evidence="5" type="ORF">ABFV83_09660</name>
</gene>
<feature type="domain" description="4Fe-4S ferredoxin-type" evidence="4">
    <location>
        <begin position="72"/>
        <end position="101"/>
    </location>
</feature>
<dbReference type="CDD" id="cd10549">
    <property type="entry name" value="MtMvhB_like"/>
    <property type="match status" value="1"/>
</dbReference>
<organism evidence="5">
    <name type="scientific">Lacrimispora sp. BS-2</name>
    <dbReference type="NCBI Taxonomy" id="3151850"/>
    <lineage>
        <taxon>Bacteria</taxon>
        <taxon>Bacillati</taxon>
        <taxon>Bacillota</taxon>
        <taxon>Clostridia</taxon>
        <taxon>Lachnospirales</taxon>
        <taxon>Lachnospiraceae</taxon>
        <taxon>Lacrimispora</taxon>
    </lineage>
</organism>
<sequence length="180" mass="19060">MKQKKKKKVALVYCSGGRRAAEITDRTAIEGNCVSVMEKYPEGILKCSSGCLGFGSCVSACRLKAIHINSHGTAEVDPKACVGCGLCVKACPKNLIRLIPPDLAIMPRCSNHDRGADAKGVCEVSCISCRLCEKNCPVGAIHVTGHCAVIDEDLCISCGMCAVKCPRGTIVDRDGIFTVL</sequence>
<dbReference type="InterPro" id="IPR017900">
    <property type="entry name" value="4Fe4S_Fe_S_CS"/>
</dbReference>
<proteinExistence type="predicted"/>
<dbReference type="GO" id="GO:0046872">
    <property type="term" value="F:metal ion binding"/>
    <property type="evidence" value="ECO:0007669"/>
    <property type="project" value="UniProtKB-KW"/>
</dbReference>
<dbReference type="PROSITE" id="PS51379">
    <property type="entry name" value="4FE4S_FER_2"/>
    <property type="match status" value="3"/>
</dbReference>
<dbReference type="Pfam" id="PF14697">
    <property type="entry name" value="Fer4_21"/>
    <property type="match status" value="1"/>
</dbReference>
<dbReference type="Pfam" id="PF00037">
    <property type="entry name" value="Fer4"/>
    <property type="match status" value="2"/>
</dbReference>
<keyword evidence="1" id="KW-0479">Metal-binding</keyword>
<evidence type="ECO:0000259" key="4">
    <source>
        <dbReference type="PROSITE" id="PS51379"/>
    </source>
</evidence>
<accession>A0AAU7PV09</accession>
<keyword evidence="3" id="KW-0411">Iron-sulfur</keyword>
<dbReference type="InterPro" id="IPR017896">
    <property type="entry name" value="4Fe4S_Fe-S-bd"/>
</dbReference>
<evidence type="ECO:0000256" key="1">
    <source>
        <dbReference type="ARBA" id="ARBA00022723"/>
    </source>
</evidence>
<dbReference type="EMBL" id="CP157940">
    <property type="protein sequence ID" value="XBS56027.1"/>
    <property type="molecule type" value="Genomic_DNA"/>
</dbReference>
<feature type="domain" description="4Fe-4S ferredoxin-type" evidence="4">
    <location>
        <begin position="146"/>
        <end position="175"/>
    </location>
</feature>
<protein>
    <submittedName>
        <fullName evidence="5">4Fe-4S binding protein</fullName>
    </submittedName>
</protein>
<dbReference type="InterPro" id="IPR050395">
    <property type="entry name" value="4Fe4S_Ferredoxin_RnfB"/>
</dbReference>
<dbReference type="PANTHER" id="PTHR43560">
    <property type="entry name" value="ION-TRANSLOCATING OXIDOREDUCTASE COMPLEX SUBUNIT B"/>
    <property type="match status" value="1"/>
</dbReference>
<evidence type="ECO:0000256" key="3">
    <source>
        <dbReference type="ARBA" id="ARBA00023014"/>
    </source>
</evidence>
<feature type="domain" description="4Fe-4S ferredoxin-type" evidence="4">
    <location>
        <begin position="117"/>
        <end position="145"/>
    </location>
</feature>
<dbReference type="PANTHER" id="PTHR43560:SF1">
    <property type="entry name" value="ION-TRANSLOCATING OXIDOREDUCTASE COMPLEX SUBUNIT B"/>
    <property type="match status" value="1"/>
</dbReference>
<dbReference type="PROSITE" id="PS00198">
    <property type="entry name" value="4FE4S_FER_1"/>
    <property type="match status" value="2"/>
</dbReference>
<keyword evidence="2" id="KW-0408">Iron</keyword>
<dbReference type="Gene3D" id="3.30.70.20">
    <property type="match status" value="2"/>
</dbReference>